<dbReference type="InterPro" id="IPR003313">
    <property type="entry name" value="AraC-bd"/>
</dbReference>
<dbReference type="Gene3D" id="2.60.120.10">
    <property type="entry name" value="Jelly Rolls"/>
    <property type="match status" value="1"/>
</dbReference>
<dbReference type="InterPro" id="IPR020449">
    <property type="entry name" value="Tscrpt_reg_AraC-type_HTH"/>
</dbReference>
<dbReference type="SUPFAM" id="SSF51215">
    <property type="entry name" value="Regulatory protein AraC"/>
    <property type="match status" value="1"/>
</dbReference>
<dbReference type="AlphaFoldDB" id="A0A3E5AZW0"/>
<evidence type="ECO:0000256" key="1">
    <source>
        <dbReference type="ARBA" id="ARBA00023015"/>
    </source>
</evidence>
<protein>
    <submittedName>
        <fullName evidence="5">AraC family transcriptional regulator</fullName>
    </submittedName>
</protein>
<dbReference type="OrthoDB" id="3236009at2"/>
<dbReference type="PROSITE" id="PS01124">
    <property type="entry name" value="HTH_ARAC_FAMILY_2"/>
    <property type="match status" value="1"/>
</dbReference>
<accession>A0A3E5AZW0</accession>
<dbReference type="PRINTS" id="PR00032">
    <property type="entry name" value="HTHARAC"/>
</dbReference>
<proteinExistence type="predicted"/>
<evidence type="ECO:0000259" key="4">
    <source>
        <dbReference type="PROSITE" id="PS01124"/>
    </source>
</evidence>
<dbReference type="Proteomes" id="UP000284163">
    <property type="component" value="Unassembled WGS sequence"/>
</dbReference>
<dbReference type="PANTHER" id="PTHR43280:SF28">
    <property type="entry name" value="HTH-TYPE TRANSCRIPTIONAL ACTIVATOR RHAS"/>
    <property type="match status" value="1"/>
</dbReference>
<dbReference type="Pfam" id="PF12833">
    <property type="entry name" value="HTH_18"/>
    <property type="match status" value="1"/>
</dbReference>
<dbReference type="Proteomes" id="UP000285613">
    <property type="component" value="Unassembled WGS sequence"/>
</dbReference>
<evidence type="ECO:0000313" key="6">
    <source>
        <dbReference type="EMBL" id="RHL97216.1"/>
    </source>
</evidence>
<dbReference type="Gene3D" id="1.10.10.60">
    <property type="entry name" value="Homeodomain-like"/>
    <property type="match status" value="2"/>
</dbReference>
<keyword evidence="1" id="KW-0805">Transcription regulation</keyword>
<dbReference type="EMBL" id="QRPH01000002">
    <property type="protein sequence ID" value="RHL97216.1"/>
    <property type="molecule type" value="Genomic_DNA"/>
</dbReference>
<organism evidence="5 7">
    <name type="scientific">Bifidobacterium pseudocatenulatum</name>
    <dbReference type="NCBI Taxonomy" id="28026"/>
    <lineage>
        <taxon>Bacteria</taxon>
        <taxon>Bacillati</taxon>
        <taxon>Actinomycetota</taxon>
        <taxon>Actinomycetes</taxon>
        <taxon>Bifidobacteriales</taxon>
        <taxon>Bifidobacteriaceae</taxon>
        <taxon>Bifidobacterium</taxon>
    </lineage>
</organism>
<reference evidence="7 8" key="1">
    <citation type="submission" date="2018-08" db="EMBL/GenBank/DDBJ databases">
        <title>A genome reference for cultivated species of the human gut microbiota.</title>
        <authorList>
            <person name="Zou Y."/>
            <person name="Xue W."/>
            <person name="Luo G."/>
        </authorList>
    </citation>
    <scope>NUCLEOTIDE SEQUENCE [LARGE SCALE GENOMIC DNA]</scope>
    <source>
        <strain evidence="6 8">AF36-12AT</strain>
        <strain evidence="5 7">CF01-1</strain>
    </source>
</reference>
<dbReference type="PANTHER" id="PTHR43280">
    <property type="entry name" value="ARAC-FAMILY TRANSCRIPTIONAL REGULATOR"/>
    <property type="match status" value="1"/>
</dbReference>
<dbReference type="Pfam" id="PF02311">
    <property type="entry name" value="AraC_binding"/>
    <property type="match status" value="1"/>
</dbReference>
<sequence>MPVTNWGRKPNGAEMVQYDAPMFFSFTEHSLLHQYPNMRAECHWHIDFEFTHIIRGHMWYFVNGESIRLEEGQGIFVNSRQLHYGFTEDGTDCEFSCTLLNPSCMCMPNMVYERFVAPLMADERLPYMVCDPEDEHGSALLECMMRLHDAKFGQMPAAQTMHPATVDNMKLKDDTASLTVLSCFYTMVRELTAIAGEHGKNGSSKYDRKNPKIAILSKMIDYVQHNYVRQITLEEIASAGSVGRTKCAQIFHEMVDQTPIEFVNDVRMRAGAEMLDTTSMPVSDIAKKLGFSSSTFFTRTFKQYMHTTPTAYRRNMLK</sequence>
<keyword evidence="3" id="KW-0804">Transcription</keyword>
<evidence type="ECO:0000313" key="5">
    <source>
        <dbReference type="EMBL" id="RGY77392.1"/>
    </source>
</evidence>
<keyword evidence="2" id="KW-0238">DNA-binding</keyword>
<dbReference type="CDD" id="cd02208">
    <property type="entry name" value="cupin_RmlC-like"/>
    <property type="match status" value="1"/>
</dbReference>
<dbReference type="GO" id="GO:0003700">
    <property type="term" value="F:DNA-binding transcription factor activity"/>
    <property type="evidence" value="ECO:0007669"/>
    <property type="project" value="InterPro"/>
</dbReference>
<dbReference type="GO" id="GO:0043565">
    <property type="term" value="F:sequence-specific DNA binding"/>
    <property type="evidence" value="ECO:0007669"/>
    <property type="project" value="InterPro"/>
</dbReference>
<name>A0A3E5AZW0_BIFPS</name>
<comment type="caution">
    <text evidence="5">The sequence shown here is derived from an EMBL/GenBank/DDBJ whole genome shotgun (WGS) entry which is preliminary data.</text>
</comment>
<dbReference type="InterPro" id="IPR018060">
    <property type="entry name" value="HTH_AraC"/>
</dbReference>
<evidence type="ECO:0000313" key="7">
    <source>
        <dbReference type="Proteomes" id="UP000284163"/>
    </source>
</evidence>
<evidence type="ECO:0000256" key="2">
    <source>
        <dbReference type="ARBA" id="ARBA00023125"/>
    </source>
</evidence>
<evidence type="ECO:0000313" key="8">
    <source>
        <dbReference type="Proteomes" id="UP000285613"/>
    </source>
</evidence>
<dbReference type="SUPFAM" id="SSF46689">
    <property type="entry name" value="Homeodomain-like"/>
    <property type="match status" value="1"/>
</dbReference>
<dbReference type="InterPro" id="IPR009057">
    <property type="entry name" value="Homeodomain-like_sf"/>
</dbReference>
<dbReference type="InterPro" id="IPR014710">
    <property type="entry name" value="RmlC-like_jellyroll"/>
</dbReference>
<feature type="domain" description="HTH araC/xylS-type" evidence="4">
    <location>
        <begin position="217"/>
        <end position="315"/>
    </location>
</feature>
<dbReference type="SMART" id="SM00342">
    <property type="entry name" value="HTH_ARAC"/>
    <property type="match status" value="1"/>
</dbReference>
<dbReference type="EMBL" id="QSDK01000004">
    <property type="protein sequence ID" value="RGY77392.1"/>
    <property type="molecule type" value="Genomic_DNA"/>
</dbReference>
<gene>
    <name evidence="6" type="ORF">DWZ91_03315</name>
    <name evidence="5" type="ORF">DXA22_04350</name>
</gene>
<dbReference type="InterPro" id="IPR037923">
    <property type="entry name" value="HTH-like"/>
</dbReference>
<evidence type="ECO:0000256" key="3">
    <source>
        <dbReference type="ARBA" id="ARBA00023163"/>
    </source>
</evidence>